<evidence type="ECO:0000313" key="11">
    <source>
        <dbReference type="Proteomes" id="UP001600165"/>
    </source>
</evidence>
<dbReference type="PANTHER" id="PTHR30386:SF26">
    <property type="entry name" value="TRANSPORT PROTEIN COMB"/>
    <property type="match status" value="1"/>
</dbReference>
<dbReference type="SUPFAM" id="SSF51230">
    <property type="entry name" value="Single hybrid motif"/>
    <property type="match status" value="1"/>
</dbReference>
<protein>
    <submittedName>
        <fullName evidence="10">HlyD family efflux transporter periplasmic adaptor subunit</fullName>
    </submittedName>
</protein>
<evidence type="ECO:0000256" key="3">
    <source>
        <dbReference type="ARBA" id="ARBA00022692"/>
    </source>
</evidence>
<feature type="region of interest" description="Disordered" evidence="7">
    <location>
        <begin position="1"/>
        <end position="36"/>
    </location>
</feature>
<dbReference type="Pfam" id="PF26002">
    <property type="entry name" value="Beta-barrel_AprE"/>
    <property type="match status" value="1"/>
</dbReference>
<keyword evidence="6" id="KW-0175">Coiled coil</keyword>
<feature type="compositionally biased region" description="Polar residues" evidence="7">
    <location>
        <begin position="1"/>
        <end position="12"/>
    </location>
</feature>
<dbReference type="Proteomes" id="UP001600165">
    <property type="component" value="Unassembled WGS sequence"/>
</dbReference>
<dbReference type="Gene3D" id="2.40.30.170">
    <property type="match status" value="1"/>
</dbReference>
<evidence type="ECO:0000256" key="4">
    <source>
        <dbReference type="ARBA" id="ARBA00022989"/>
    </source>
</evidence>
<keyword evidence="5" id="KW-0472">Membrane</keyword>
<dbReference type="EMBL" id="JBHZOL010000004">
    <property type="protein sequence ID" value="MFE4104761.1"/>
    <property type="molecule type" value="Genomic_DNA"/>
</dbReference>
<comment type="caution">
    <text evidence="10">The sequence shown here is derived from an EMBL/GenBank/DDBJ whole genome shotgun (WGS) entry which is preliminary data.</text>
</comment>
<evidence type="ECO:0000256" key="7">
    <source>
        <dbReference type="SAM" id="MobiDB-lite"/>
    </source>
</evidence>
<comment type="subcellular location">
    <subcellularLocation>
        <location evidence="1">Membrane</location>
        <topology evidence="1">Single-pass membrane protein</topology>
    </subcellularLocation>
</comment>
<evidence type="ECO:0000256" key="2">
    <source>
        <dbReference type="ARBA" id="ARBA00009477"/>
    </source>
</evidence>
<evidence type="ECO:0000256" key="6">
    <source>
        <dbReference type="SAM" id="Coils"/>
    </source>
</evidence>
<feature type="coiled-coil region" evidence="6">
    <location>
        <begin position="215"/>
        <end position="242"/>
    </location>
</feature>
<dbReference type="RefSeq" id="WP_377960354.1">
    <property type="nucleotide sequence ID" value="NZ_JBHZOL010000004.1"/>
</dbReference>
<feature type="domain" description="Multidrug resistance protein MdtA-like barrel-sandwich hybrid" evidence="8">
    <location>
        <begin position="93"/>
        <end position="383"/>
    </location>
</feature>
<dbReference type="InterPro" id="IPR058982">
    <property type="entry name" value="Beta-barrel_AprE"/>
</dbReference>
<feature type="domain" description="AprE-like beta-barrel" evidence="9">
    <location>
        <begin position="396"/>
        <end position="486"/>
    </location>
</feature>
<dbReference type="PRINTS" id="PR01490">
    <property type="entry name" value="RTXTOXIND"/>
</dbReference>
<proteinExistence type="inferred from homology"/>
<gene>
    <name evidence="10" type="ORF">ACFVKH_00635</name>
</gene>
<dbReference type="InterPro" id="IPR058625">
    <property type="entry name" value="MdtA-like_BSH"/>
</dbReference>
<name>A0ABW6I9C8_9CYAN</name>
<evidence type="ECO:0000313" key="10">
    <source>
        <dbReference type="EMBL" id="MFE4104761.1"/>
    </source>
</evidence>
<reference evidence="10 11" key="1">
    <citation type="submission" date="2024-10" db="EMBL/GenBank/DDBJ databases">
        <authorList>
            <person name="Ratan Roy A."/>
            <person name="Morales Sandoval P.H."/>
            <person name="De Los Santos Villalobos S."/>
            <person name="Chakraborty S."/>
            <person name="Mukherjee J."/>
        </authorList>
    </citation>
    <scope>NUCLEOTIDE SEQUENCE [LARGE SCALE GENOMIC DNA]</scope>
    <source>
        <strain evidence="10 11">S1</strain>
    </source>
</reference>
<dbReference type="InterPro" id="IPR011053">
    <property type="entry name" value="Single_hybrid_motif"/>
</dbReference>
<evidence type="ECO:0000256" key="1">
    <source>
        <dbReference type="ARBA" id="ARBA00004167"/>
    </source>
</evidence>
<sequence length="510" mass="55616">MRPANTIRSAASNGHAKSLPVSPPPPPPHRPLAGGSHFDRDVLLRQSPRWSRAVVWTIVGVTSAMVAWACLAKVEVAIPAQGKLEPEGVVQPVQAPVGGVVAQIHVEEGDPVEQGDLLVSFDQTAAQAEINALQEVQKKLVEENQYYRAQLQGAPIAASATGLAPEITQLTSNRAAYIAENQLYQTQLQGGSGANLTPDQRQRLAASQAEDSSRISAVALEVDQLTSQLERTQVELANARSALQVQQDIVGRLGALEEAGAVAKIPYLQQQQELNNRQAEVQSLQKESERLTIAIAQSRQQLLNANAVSREELLNRIAANNTEIAQIDSQLTKQVLENEKQLEDINSQLQQLQQTLTYQELRAPVSGTVFNLKANEAGYVANTSEPILEIVPQESLVARVFVTNRDIGFIQQGQVVDVRIDAFPYSEFGDIDGTLRQIGSDALPPDQVYPFYRFPAEIELQQQALETSGQTLTLQSGMSVTANIKLRKQRVITLLIDLFTRKVDSLKSGG</sequence>
<keyword evidence="3" id="KW-0812">Transmembrane</keyword>
<organism evidence="10 11">
    <name type="scientific">Almyronema epifaneia S1</name>
    <dbReference type="NCBI Taxonomy" id="2991925"/>
    <lineage>
        <taxon>Bacteria</taxon>
        <taxon>Bacillati</taxon>
        <taxon>Cyanobacteriota</taxon>
        <taxon>Cyanophyceae</taxon>
        <taxon>Nodosilineales</taxon>
        <taxon>Nodosilineaceae</taxon>
        <taxon>Almyronema</taxon>
        <taxon>Almyronema epifaneia</taxon>
    </lineage>
</organism>
<dbReference type="Pfam" id="PF25917">
    <property type="entry name" value="BSH_RND"/>
    <property type="match status" value="1"/>
</dbReference>
<keyword evidence="11" id="KW-1185">Reference proteome</keyword>
<feature type="coiled-coil region" evidence="6">
    <location>
        <begin position="267"/>
        <end position="301"/>
    </location>
</feature>
<comment type="similarity">
    <text evidence="2">Belongs to the membrane fusion protein (MFP) (TC 8.A.1) family.</text>
</comment>
<feature type="coiled-coil region" evidence="6">
    <location>
        <begin position="335"/>
        <end position="362"/>
    </location>
</feature>
<dbReference type="InterPro" id="IPR050739">
    <property type="entry name" value="MFP"/>
</dbReference>
<feature type="compositionally biased region" description="Pro residues" evidence="7">
    <location>
        <begin position="21"/>
        <end position="30"/>
    </location>
</feature>
<evidence type="ECO:0000256" key="5">
    <source>
        <dbReference type="ARBA" id="ARBA00023136"/>
    </source>
</evidence>
<accession>A0ABW6I9C8</accession>
<evidence type="ECO:0000259" key="9">
    <source>
        <dbReference type="Pfam" id="PF26002"/>
    </source>
</evidence>
<dbReference type="PANTHER" id="PTHR30386">
    <property type="entry name" value="MEMBRANE FUSION SUBUNIT OF EMRAB-TOLC MULTIDRUG EFFLUX PUMP"/>
    <property type="match status" value="1"/>
</dbReference>
<keyword evidence="4" id="KW-1133">Transmembrane helix</keyword>
<evidence type="ECO:0000259" key="8">
    <source>
        <dbReference type="Pfam" id="PF25917"/>
    </source>
</evidence>
<dbReference type="Gene3D" id="2.40.50.100">
    <property type="match status" value="1"/>
</dbReference>